<proteinExistence type="inferred from homology"/>
<dbReference type="VEuPathDB" id="VectorBase:LDEU009835"/>
<keyword evidence="6" id="KW-1185">Reference proteome</keyword>
<dbReference type="Gene3D" id="2.70.170.10">
    <property type="entry name" value="Neurotransmitter-gated ion-channel ligand-binding domain"/>
    <property type="match status" value="1"/>
</dbReference>
<dbReference type="PROSITE" id="PS00236">
    <property type="entry name" value="NEUROTR_ION_CHANNEL"/>
    <property type="match status" value="1"/>
</dbReference>
<dbReference type="AlphaFoldDB" id="A0A443S400"/>
<keyword evidence="3" id="KW-0812">Transmembrane</keyword>
<keyword evidence="3" id="KW-0813">Transport</keyword>
<dbReference type="Pfam" id="PF02931">
    <property type="entry name" value="Neur_chan_LBD"/>
    <property type="match status" value="1"/>
</dbReference>
<feature type="domain" description="Neurotransmitter-gated ion-channel ligand-binding" evidence="4">
    <location>
        <begin position="16"/>
        <end position="222"/>
    </location>
</feature>
<dbReference type="InterPro" id="IPR006202">
    <property type="entry name" value="Neur_chan_lig-bd"/>
</dbReference>
<dbReference type="PRINTS" id="PR00252">
    <property type="entry name" value="NRIONCHANNEL"/>
</dbReference>
<comment type="caution">
    <text evidence="5">The sequence shown here is derived from an EMBL/GenBank/DDBJ whole genome shotgun (WGS) entry which is preliminary data.</text>
</comment>
<accession>A0A443S400</accession>
<reference evidence="5 6" key="1">
    <citation type="journal article" date="2018" name="Gigascience">
        <title>Genomes of trombidid mites reveal novel predicted allergens and laterally-transferred genes associated with secondary metabolism.</title>
        <authorList>
            <person name="Dong X."/>
            <person name="Chaisiri K."/>
            <person name="Xia D."/>
            <person name="Armstrong S.D."/>
            <person name="Fang Y."/>
            <person name="Donnelly M.J."/>
            <person name="Kadowaki T."/>
            <person name="McGarry J.W."/>
            <person name="Darby A.C."/>
            <person name="Makepeace B.L."/>
        </authorList>
    </citation>
    <scope>NUCLEOTIDE SEQUENCE [LARGE SCALE GENOMIC DNA]</scope>
    <source>
        <strain evidence="5">UoL-UT</strain>
    </source>
</reference>
<dbReference type="InterPro" id="IPR018000">
    <property type="entry name" value="Neurotransmitter_ion_chnl_CS"/>
</dbReference>
<dbReference type="Proteomes" id="UP000288716">
    <property type="component" value="Unassembled WGS sequence"/>
</dbReference>
<dbReference type="InterPro" id="IPR036734">
    <property type="entry name" value="Neur_chan_lig-bd_sf"/>
</dbReference>
<comment type="similarity">
    <text evidence="3">Belongs to the ligand-gated ion channel (TC 1.A.9) family.</text>
</comment>
<evidence type="ECO:0000256" key="2">
    <source>
        <dbReference type="ARBA" id="ARBA00023136"/>
    </source>
</evidence>
<dbReference type="OrthoDB" id="6494256at2759"/>
<dbReference type="STRING" id="299467.A0A443S400"/>
<comment type="subcellular location">
    <subcellularLocation>
        <location evidence="1">Membrane</location>
        <topology evidence="1">Multi-pass membrane protein</topology>
    </subcellularLocation>
</comment>
<evidence type="ECO:0000313" key="5">
    <source>
        <dbReference type="EMBL" id="RWS22204.1"/>
    </source>
</evidence>
<keyword evidence="3" id="KW-0406">Ion transport</keyword>
<evidence type="ECO:0000256" key="3">
    <source>
        <dbReference type="RuleBase" id="RU000687"/>
    </source>
</evidence>
<dbReference type="SUPFAM" id="SSF63712">
    <property type="entry name" value="Nicotinic receptor ligand binding domain-like"/>
    <property type="match status" value="1"/>
</dbReference>
<feature type="non-terminal residue" evidence="5">
    <location>
        <position position="287"/>
    </location>
</feature>
<dbReference type="GO" id="GO:0004888">
    <property type="term" value="F:transmembrane signaling receptor activity"/>
    <property type="evidence" value="ECO:0007669"/>
    <property type="project" value="InterPro"/>
</dbReference>
<dbReference type="CDD" id="cd18989">
    <property type="entry name" value="LGIC_ECD_cation"/>
    <property type="match status" value="1"/>
</dbReference>
<dbReference type="FunFam" id="2.70.170.10:FF:000028">
    <property type="entry name" value="AcetylCholine Receptor"/>
    <property type="match status" value="1"/>
</dbReference>
<dbReference type="PANTHER" id="PTHR18945">
    <property type="entry name" value="NEUROTRANSMITTER GATED ION CHANNEL"/>
    <property type="match status" value="1"/>
</dbReference>
<dbReference type="EMBL" id="NCKV01009479">
    <property type="protein sequence ID" value="RWS22204.1"/>
    <property type="molecule type" value="Genomic_DNA"/>
</dbReference>
<feature type="transmembrane region" description="Helical" evidence="3">
    <location>
        <begin position="229"/>
        <end position="250"/>
    </location>
</feature>
<keyword evidence="2 3" id="KW-0472">Membrane</keyword>
<name>A0A443S400_9ACAR</name>
<evidence type="ECO:0000256" key="1">
    <source>
        <dbReference type="ARBA" id="ARBA00004141"/>
    </source>
</evidence>
<evidence type="ECO:0000313" key="6">
    <source>
        <dbReference type="Proteomes" id="UP000288716"/>
    </source>
</evidence>
<keyword evidence="3" id="KW-1133">Transmembrane helix</keyword>
<protein>
    <submittedName>
        <fullName evidence="5">Nicotinic acetylcholine receptor subunit beta3-like protein</fullName>
    </submittedName>
</protein>
<organism evidence="5 6">
    <name type="scientific">Leptotrombidium deliense</name>
    <dbReference type="NCBI Taxonomy" id="299467"/>
    <lineage>
        <taxon>Eukaryota</taxon>
        <taxon>Metazoa</taxon>
        <taxon>Ecdysozoa</taxon>
        <taxon>Arthropoda</taxon>
        <taxon>Chelicerata</taxon>
        <taxon>Arachnida</taxon>
        <taxon>Acari</taxon>
        <taxon>Acariformes</taxon>
        <taxon>Trombidiformes</taxon>
        <taxon>Prostigmata</taxon>
        <taxon>Anystina</taxon>
        <taxon>Parasitengona</taxon>
        <taxon>Trombiculoidea</taxon>
        <taxon>Trombiculidae</taxon>
        <taxon>Leptotrombidium</taxon>
    </lineage>
</organism>
<evidence type="ECO:0000259" key="4">
    <source>
        <dbReference type="Pfam" id="PF02931"/>
    </source>
</evidence>
<dbReference type="InterPro" id="IPR006201">
    <property type="entry name" value="Neur_channel"/>
</dbReference>
<dbReference type="GO" id="GO:0016020">
    <property type="term" value="C:membrane"/>
    <property type="evidence" value="ECO:0007669"/>
    <property type="project" value="UniProtKB-SubCell"/>
</dbReference>
<sequence length="287" mass="32972">MLNYAESFSDLPVSRKLRDNLLKDYDIHARPVKSHTTITNVSFEFYIEQLVDIDITTGSVILDGAIYLHWVDEHLVWNPADYGNIKEFRFDEEDIWKPDISILDSSTNDNAFSTVTKAPIHVNASGSVYWYQTVTAISHCEFDLTNFPFDEHSCNQWFSTWTYDINAVNITLFSSAYNNNGVHSCAYGPYFVNPHWTMTTPECYIHIYREGIYISVNFRVTRRLPNYKYYLQIPYAAATLFAIVAFILPIGSNQRLVFSGFSLLILTMLLIFIGYSLGFQSIGSPYA</sequence>
<keyword evidence="5" id="KW-0675">Receptor</keyword>
<comment type="caution">
    <text evidence="3">Lacks conserved residue(s) required for the propagation of feature annotation.</text>
</comment>
<feature type="transmembrane region" description="Helical" evidence="3">
    <location>
        <begin position="256"/>
        <end position="277"/>
    </location>
</feature>
<dbReference type="GO" id="GO:0005230">
    <property type="term" value="F:extracellular ligand-gated monoatomic ion channel activity"/>
    <property type="evidence" value="ECO:0007669"/>
    <property type="project" value="InterPro"/>
</dbReference>
<gene>
    <name evidence="5" type="ORF">B4U80_11677</name>
</gene>
<keyword evidence="3" id="KW-0407">Ion channel</keyword>